<dbReference type="Proteomes" id="UP001195914">
    <property type="component" value="Unassembled WGS sequence"/>
</dbReference>
<evidence type="ECO:0000259" key="3">
    <source>
        <dbReference type="PROSITE" id="PS50103"/>
    </source>
</evidence>
<organism evidence="4 5">
    <name type="scientific">Babesia divergens</name>
    <dbReference type="NCBI Taxonomy" id="32595"/>
    <lineage>
        <taxon>Eukaryota</taxon>
        <taxon>Sar</taxon>
        <taxon>Alveolata</taxon>
        <taxon>Apicomplexa</taxon>
        <taxon>Aconoidasida</taxon>
        <taxon>Piroplasmida</taxon>
        <taxon>Babesiidae</taxon>
        <taxon>Babesia</taxon>
    </lineage>
</organism>
<dbReference type="InterPro" id="IPR000571">
    <property type="entry name" value="Znf_CCCH"/>
</dbReference>
<sequence>MEQHFDTLSFETRSELINSAFAHSKPSPYTSLPRMSDFSSFSTPYSKQSSTLEEFHSIATGRSSISGADSVETTHDDNINDFSWSNMVDLNTPKQSSQMYGAEDEIKLLKVIKNIFTQNILDVFRSYVDEIFVKDLKTMIVQYETGKIVLDIDAFRVRVFAIIRKCLATKADANIVRIYEALREKYDVELIEEIPSFGSITHSNGYCKPCVFANKTVNSCKNGTECNFCHFQHKITRRKGAAKENAELQKQDKNTIPKNTEN</sequence>
<dbReference type="PROSITE" id="PS50103">
    <property type="entry name" value="ZF_C3H1"/>
    <property type="match status" value="1"/>
</dbReference>
<dbReference type="GO" id="GO:0008270">
    <property type="term" value="F:zinc ion binding"/>
    <property type="evidence" value="ECO:0007669"/>
    <property type="project" value="UniProtKB-KW"/>
</dbReference>
<evidence type="ECO:0000313" key="4">
    <source>
        <dbReference type="EMBL" id="KAK1934088.1"/>
    </source>
</evidence>
<reference evidence="4" key="1">
    <citation type="journal article" date="2014" name="Nucleic Acids Res.">
        <title>The evolutionary dynamics of variant antigen genes in Babesia reveal a history of genomic innovation underlying host-parasite interaction.</title>
        <authorList>
            <person name="Jackson A.P."/>
            <person name="Otto T.D."/>
            <person name="Darby A."/>
            <person name="Ramaprasad A."/>
            <person name="Xia D."/>
            <person name="Echaide I.E."/>
            <person name="Farber M."/>
            <person name="Gahlot S."/>
            <person name="Gamble J."/>
            <person name="Gupta D."/>
            <person name="Gupta Y."/>
            <person name="Jackson L."/>
            <person name="Malandrin L."/>
            <person name="Malas T.B."/>
            <person name="Moussa E."/>
            <person name="Nair M."/>
            <person name="Reid A.J."/>
            <person name="Sanders M."/>
            <person name="Sharma J."/>
            <person name="Tracey A."/>
            <person name="Quail M.A."/>
            <person name="Weir W."/>
            <person name="Wastling J.M."/>
            <person name="Hall N."/>
            <person name="Willadsen P."/>
            <person name="Lingelbach K."/>
            <person name="Shiels B."/>
            <person name="Tait A."/>
            <person name="Berriman M."/>
            <person name="Allred D.R."/>
            <person name="Pain A."/>
        </authorList>
    </citation>
    <scope>NUCLEOTIDE SEQUENCE</scope>
    <source>
        <strain evidence="4">1802A</strain>
    </source>
</reference>
<protein>
    <recommendedName>
        <fullName evidence="3">C3H1-type domain-containing protein</fullName>
    </recommendedName>
</protein>
<keyword evidence="1" id="KW-0862">Zinc</keyword>
<evidence type="ECO:0000256" key="2">
    <source>
        <dbReference type="SAM" id="MobiDB-lite"/>
    </source>
</evidence>
<feature type="zinc finger region" description="C3H1-type" evidence="1">
    <location>
        <begin position="209"/>
        <end position="233"/>
    </location>
</feature>
<keyword evidence="1" id="KW-0863">Zinc-finger</keyword>
<keyword evidence="5" id="KW-1185">Reference proteome</keyword>
<dbReference type="AlphaFoldDB" id="A0AAD9LEY5"/>
<gene>
    <name evidence="4" type="ORF">X943_004025</name>
</gene>
<feature type="region of interest" description="Disordered" evidence="2">
    <location>
        <begin position="242"/>
        <end position="262"/>
    </location>
</feature>
<keyword evidence="1" id="KW-0479">Metal-binding</keyword>
<evidence type="ECO:0000256" key="1">
    <source>
        <dbReference type="PROSITE-ProRule" id="PRU00723"/>
    </source>
</evidence>
<reference evidence="4" key="2">
    <citation type="submission" date="2021-05" db="EMBL/GenBank/DDBJ databases">
        <authorList>
            <person name="Pain A."/>
        </authorList>
    </citation>
    <scope>NUCLEOTIDE SEQUENCE</scope>
    <source>
        <strain evidence="4">1802A</strain>
    </source>
</reference>
<accession>A0AAD9LEY5</accession>
<feature type="domain" description="C3H1-type" evidence="3">
    <location>
        <begin position="209"/>
        <end position="233"/>
    </location>
</feature>
<proteinExistence type="predicted"/>
<comment type="caution">
    <text evidence="4">The sequence shown here is derived from an EMBL/GenBank/DDBJ whole genome shotgun (WGS) entry which is preliminary data.</text>
</comment>
<name>A0AAD9LEY5_BABDI</name>
<evidence type="ECO:0000313" key="5">
    <source>
        <dbReference type="Proteomes" id="UP001195914"/>
    </source>
</evidence>
<dbReference type="EMBL" id="JAHBMH010000067">
    <property type="protein sequence ID" value="KAK1934088.1"/>
    <property type="molecule type" value="Genomic_DNA"/>
</dbReference>